<organism evidence="1 2">
    <name type="scientific">Plasmodium ovale curtisi</name>
    <dbReference type="NCBI Taxonomy" id="864141"/>
    <lineage>
        <taxon>Eukaryota</taxon>
        <taxon>Sar</taxon>
        <taxon>Alveolata</taxon>
        <taxon>Apicomplexa</taxon>
        <taxon>Aconoidasida</taxon>
        <taxon>Haemosporida</taxon>
        <taxon>Plasmodiidae</taxon>
        <taxon>Plasmodium</taxon>
        <taxon>Plasmodium (Plasmodium)</taxon>
    </lineage>
</organism>
<evidence type="ECO:0000313" key="1">
    <source>
        <dbReference type="EMBL" id="SBS95210.1"/>
    </source>
</evidence>
<accession>A0A1A8WQN7</accession>
<proteinExistence type="predicted"/>
<dbReference type="Proteomes" id="UP000078560">
    <property type="component" value="Unassembled WGS sequence"/>
</dbReference>
<reference evidence="2" key="1">
    <citation type="submission" date="2016-05" db="EMBL/GenBank/DDBJ databases">
        <authorList>
            <person name="Naeem Raeece"/>
        </authorList>
    </citation>
    <scope>NUCLEOTIDE SEQUENCE [LARGE SCALE GENOMIC DNA]</scope>
</reference>
<name>A0A1A8WQN7_PLAOA</name>
<gene>
    <name evidence="1" type="ORF">POVCU2_0094040</name>
</gene>
<evidence type="ECO:0000313" key="2">
    <source>
        <dbReference type="Proteomes" id="UP000078560"/>
    </source>
</evidence>
<protein>
    <submittedName>
        <fullName evidence="1">Uncharacterized protein</fullName>
    </submittedName>
</protein>
<dbReference type="EMBL" id="FLQU01001969">
    <property type="protein sequence ID" value="SBS95210.1"/>
    <property type="molecule type" value="Genomic_DNA"/>
</dbReference>
<dbReference type="AlphaFoldDB" id="A0A1A8WQN7"/>
<sequence>MHRQGQIGYANAGNNGCAKNCSEMVLKKVHNKRRTQKCAQRRAGKAYIRRTDLREAYGNVERRTEMCRGVQIRAEAYRYEQRRTDTSRGVQIRAQTYRYVLRRTDTCSDVQGHLVNALKTYRRRNKGVQ</sequence>